<keyword evidence="5 8" id="KW-0521">NADP</keyword>
<evidence type="ECO:0000256" key="1">
    <source>
        <dbReference type="ARBA" id="ARBA00001974"/>
    </source>
</evidence>
<dbReference type="Pfam" id="PF07992">
    <property type="entry name" value="Pyr_redox_2"/>
    <property type="match status" value="1"/>
</dbReference>
<dbReference type="PANTHER" id="PTHR48467">
    <property type="entry name" value="GLUTAMATE SYNTHASE 1 [NADH], CHLOROPLASTIC-LIKE"/>
    <property type="match status" value="1"/>
</dbReference>
<evidence type="ECO:0000313" key="13">
    <source>
        <dbReference type="Proteomes" id="UP000751190"/>
    </source>
</evidence>
<dbReference type="SUPFAM" id="SSF51971">
    <property type="entry name" value="Nucleotide-binding domain"/>
    <property type="match status" value="1"/>
</dbReference>
<dbReference type="EMBL" id="JAGTXO010000030">
    <property type="protein sequence ID" value="KAG8460801.1"/>
    <property type="molecule type" value="Genomic_DNA"/>
</dbReference>
<feature type="domain" description="FAD/NAD(P)-binding" evidence="11">
    <location>
        <begin position="29"/>
        <end position="209"/>
    </location>
</feature>
<accession>A0A8J5X8M3</accession>
<dbReference type="PANTHER" id="PTHR48467:SF1">
    <property type="entry name" value="GLUTAMATE SYNTHASE 1 [NADH], CHLOROPLASTIC-LIKE"/>
    <property type="match status" value="1"/>
</dbReference>
<feature type="binding site" evidence="10">
    <location>
        <position position="433"/>
    </location>
    <ligand>
        <name>NADP(+)</name>
        <dbReference type="ChEBI" id="CHEBI:58349"/>
    </ligand>
</feature>
<dbReference type="InterPro" id="IPR036188">
    <property type="entry name" value="FAD/NAD-bd_sf"/>
</dbReference>
<feature type="binding site" evidence="10">
    <location>
        <begin position="179"/>
        <end position="182"/>
    </location>
    <ligand>
        <name>NADP(+)</name>
        <dbReference type="ChEBI" id="CHEBI:58349"/>
    </ligand>
</feature>
<reference evidence="12" key="1">
    <citation type="submission" date="2021-05" db="EMBL/GenBank/DDBJ databases">
        <title>The genome of the haptophyte Pavlova lutheri (Diacronema luteri, Pavlovales) - a model for lipid biosynthesis in eukaryotic algae.</title>
        <authorList>
            <person name="Hulatt C.J."/>
            <person name="Posewitz M.C."/>
        </authorList>
    </citation>
    <scope>NUCLEOTIDE SEQUENCE</scope>
    <source>
        <strain evidence="12">NIVA-4/92</strain>
    </source>
</reference>
<keyword evidence="6 8" id="KW-0560">Oxidoreductase</keyword>
<feature type="binding site" evidence="9">
    <location>
        <position position="67"/>
    </location>
    <ligand>
        <name>FAD</name>
        <dbReference type="ChEBI" id="CHEBI:57692"/>
    </ligand>
</feature>
<dbReference type="Proteomes" id="UP000751190">
    <property type="component" value="Unassembled WGS sequence"/>
</dbReference>
<evidence type="ECO:0000256" key="5">
    <source>
        <dbReference type="ARBA" id="ARBA00022857"/>
    </source>
</evidence>
<comment type="catalytic activity">
    <reaction evidence="7 8">
        <text>2 reduced [adrenodoxin] + NADP(+) + H(+) = 2 oxidized [adrenodoxin] + NADPH</text>
        <dbReference type="Rhea" id="RHEA:42312"/>
        <dbReference type="Rhea" id="RHEA-COMP:9998"/>
        <dbReference type="Rhea" id="RHEA-COMP:9999"/>
        <dbReference type="ChEBI" id="CHEBI:15378"/>
        <dbReference type="ChEBI" id="CHEBI:33737"/>
        <dbReference type="ChEBI" id="CHEBI:33738"/>
        <dbReference type="ChEBI" id="CHEBI:57783"/>
        <dbReference type="ChEBI" id="CHEBI:58349"/>
        <dbReference type="EC" id="1.18.1.6"/>
    </reaction>
</comment>
<dbReference type="PIRSF" id="PIRSF000362">
    <property type="entry name" value="FNR"/>
    <property type="match status" value="1"/>
</dbReference>
<name>A0A8J5X8M3_DIALT</name>
<dbReference type="AlphaFoldDB" id="A0A8J5X8M3"/>
<dbReference type="Gene3D" id="3.50.50.60">
    <property type="entry name" value="FAD/NAD(P)-binding domain"/>
    <property type="match status" value="1"/>
</dbReference>
<evidence type="ECO:0000256" key="7">
    <source>
        <dbReference type="ARBA" id="ARBA00048933"/>
    </source>
</evidence>
<dbReference type="GO" id="GO:0016491">
    <property type="term" value="F:oxidoreductase activity"/>
    <property type="evidence" value="ECO:0007669"/>
    <property type="project" value="UniProtKB-KW"/>
</dbReference>
<dbReference type="OMA" id="MRAHKRM"/>
<keyword evidence="4 8" id="KW-0274">FAD</keyword>
<keyword evidence="13" id="KW-1185">Reference proteome</keyword>
<comment type="cofactor">
    <cofactor evidence="1 8 9">
        <name>FAD</name>
        <dbReference type="ChEBI" id="CHEBI:57692"/>
    </cofactor>
</comment>
<keyword evidence="3 8" id="KW-0285">Flavoprotein</keyword>
<evidence type="ECO:0000313" key="12">
    <source>
        <dbReference type="EMBL" id="KAG8460801.1"/>
    </source>
</evidence>
<dbReference type="Gene3D" id="3.40.50.720">
    <property type="entry name" value="NAD(P)-binding Rossmann-like Domain"/>
    <property type="match status" value="1"/>
</dbReference>
<proteinExistence type="inferred from homology"/>
<feature type="binding site" evidence="9">
    <location>
        <position position="103"/>
    </location>
    <ligand>
        <name>FAD</name>
        <dbReference type="ChEBI" id="CHEBI:57692"/>
    </ligand>
</feature>
<evidence type="ECO:0000256" key="10">
    <source>
        <dbReference type="PIRSR" id="PIRSR000362-2"/>
    </source>
</evidence>
<evidence type="ECO:0000256" key="6">
    <source>
        <dbReference type="ARBA" id="ARBA00023002"/>
    </source>
</evidence>
<dbReference type="GO" id="GO:0005739">
    <property type="term" value="C:mitochondrion"/>
    <property type="evidence" value="ECO:0007669"/>
    <property type="project" value="UniProtKB-SubCell"/>
</dbReference>
<feature type="binding site" evidence="10">
    <location>
        <begin position="223"/>
        <end position="224"/>
    </location>
    <ligand>
        <name>NADP(+)</name>
        <dbReference type="ChEBI" id="CHEBI:58349"/>
    </ligand>
</feature>
<dbReference type="EC" id="1.18.1.6" evidence="8"/>
<feature type="binding site" evidence="9">
    <location>
        <position position="38"/>
    </location>
    <ligand>
        <name>FAD</name>
        <dbReference type="ChEBI" id="CHEBI:57692"/>
    </ligand>
</feature>
<dbReference type="InterPro" id="IPR023753">
    <property type="entry name" value="FAD/NAD-binding_dom"/>
</dbReference>
<evidence type="ECO:0000256" key="4">
    <source>
        <dbReference type="ARBA" id="ARBA00022827"/>
    </source>
</evidence>
<evidence type="ECO:0000256" key="2">
    <source>
        <dbReference type="ARBA" id="ARBA00008312"/>
    </source>
</evidence>
<dbReference type="InterPro" id="IPR055275">
    <property type="entry name" value="Ferredox_Rdtase"/>
</dbReference>
<organism evidence="12 13">
    <name type="scientific">Diacronema lutheri</name>
    <name type="common">Unicellular marine alga</name>
    <name type="synonym">Monochrysis lutheri</name>
    <dbReference type="NCBI Taxonomy" id="2081491"/>
    <lineage>
        <taxon>Eukaryota</taxon>
        <taxon>Haptista</taxon>
        <taxon>Haptophyta</taxon>
        <taxon>Pavlovophyceae</taxon>
        <taxon>Pavlovales</taxon>
        <taxon>Pavlovaceae</taxon>
        <taxon>Diacronema</taxon>
    </lineage>
</organism>
<sequence>MAPGASSMLVRAARRALASSAATGGGAWRVCIVGSGPAGFYTADALLKGSPDVRVDILDRLPVPFGLVRYGVAPDHPEVKNVTERFTGIARDARVRFAGNVRVADGAGLTVSVDELRARYDAVVLACGADGDRALRLPGEGLRGVSSAREFVAWYSGHPDCARAGWDLSRHDTAIVIGQGNVALDVARVLTKRPAELASTDIASEALAALERSAIRRVIVTGRRGPLQAAFTTKELRELSKLDGVRLSVLLGCNADAGSHGTADDEGGALSERALAALSGEADRPRRRQAELLRKLWLESVGGGGVARQFEREIVLAFHMQPVGFEPAGVDAGARAGNGGEVAGELGAVRFERTQLSPDGRSAVGTGEYERTPCGYAFRSIGYLPSALPGVPFDARRSLVPSAHGRVLGSADAAAMPLPGLYCSGWYKRGPSGVVLSNIGDGAETAAAILADRAAGTLGARAGTDGAARGGLDAEGDGSLRALLAGRGVRPVDFAGWERIDRHEREAGAASGKRLRKVVAVEDMLRLAREADD</sequence>
<dbReference type="InterPro" id="IPR021163">
    <property type="entry name" value="Ferredox_Rdtase_adrenod"/>
</dbReference>
<gene>
    <name evidence="12" type="ORF">KFE25_010856</name>
</gene>
<evidence type="ECO:0000256" key="3">
    <source>
        <dbReference type="ARBA" id="ARBA00022630"/>
    </source>
</evidence>
<evidence type="ECO:0000259" key="11">
    <source>
        <dbReference type="Pfam" id="PF07992"/>
    </source>
</evidence>
<evidence type="ECO:0000256" key="8">
    <source>
        <dbReference type="PIRNR" id="PIRNR000362"/>
    </source>
</evidence>
<evidence type="ECO:0000256" key="9">
    <source>
        <dbReference type="PIRSR" id="PIRSR000362-1"/>
    </source>
</evidence>
<feature type="binding site" evidence="10">
    <location>
        <position position="235"/>
    </location>
    <ligand>
        <name>NADP(+)</name>
        <dbReference type="ChEBI" id="CHEBI:58349"/>
    </ligand>
</feature>
<dbReference type="PRINTS" id="PR00419">
    <property type="entry name" value="ADXRDTASE"/>
</dbReference>
<feature type="binding site" evidence="9">
    <location>
        <position position="426"/>
    </location>
    <ligand>
        <name>FAD</name>
        <dbReference type="ChEBI" id="CHEBI:57692"/>
    </ligand>
</feature>
<comment type="subcellular location">
    <subcellularLocation>
        <location evidence="8">Mitochondrion</location>
    </subcellularLocation>
</comment>
<dbReference type="OrthoDB" id="333024at2759"/>
<keyword evidence="8" id="KW-0496">Mitochondrion</keyword>
<protein>
    <recommendedName>
        <fullName evidence="8">NADPH:adrenodoxin oxidoreductase, mitochondrial</fullName>
        <ecNumber evidence="8">1.18.1.6</ecNumber>
    </recommendedName>
</protein>
<comment type="caution">
    <text evidence="12">The sequence shown here is derived from an EMBL/GenBank/DDBJ whole genome shotgun (WGS) entry which is preliminary data.</text>
</comment>
<comment type="similarity">
    <text evidence="2 8">Belongs to the ferredoxin--NADP reductase type 1 family.</text>
</comment>